<keyword evidence="2" id="KW-0732">Signal</keyword>
<keyword evidence="6" id="KW-1185">Reference proteome</keyword>
<feature type="chain" id="PRO_5031550264" evidence="2">
    <location>
        <begin position="39"/>
        <end position="419"/>
    </location>
</feature>
<evidence type="ECO:0000256" key="2">
    <source>
        <dbReference type="SAM" id="SignalP"/>
    </source>
</evidence>
<evidence type="ECO:0000259" key="4">
    <source>
        <dbReference type="PROSITE" id="PS50208"/>
    </source>
</evidence>
<evidence type="ECO:0000256" key="1">
    <source>
        <dbReference type="ARBA" id="ARBA00010134"/>
    </source>
</evidence>
<dbReference type="PANTHER" id="PTHR22576">
    <property type="entry name" value="MUCOSA ASSOCIATED LYMPHOID TISSUE LYMPHOMA TRANSLOCATION PROTEIN 1/PARACASPASE"/>
    <property type="match status" value="1"/>
</dbReference>
<dbReference type="PROSITE" id="PS50208">
    <property type="entry name" value="CASPASE_P20"/>
    <property type="match status" value="1"/>
</dbReference>
<dbReference type="Pfam" id="PF00656">
    <property type="entry name" value="Peptidase_C14"/>
    <property type="match status" value="1"/>
</dbReference>
<dbReference type="SUPFAM" id="SSF50156">
    <property type="entry name" value="PDZ domain-like"/>
    <property type="match status" value="1"/>
</dbReference>
<dbReference type="GO" id="GO:0004197">
    <property type="term" value="F:cysteine-type endopeptidase activity"/>
    <property type="evidence" value="ECO:0007669"/>
    <property type="project" value="InterPro"/>
</dbReference>
<sequence length="419" mass="44586">MMIRRAATTKVRNLIAMGWRSVLVGSLIASAFCQPALAQQRVALIIANTNYASAPQLANPQADGTLIHDALRQAGFDKISFLKDQDRIGMERALRDFAELSDSADVALVYFAGHGIEYNGENYLIPVDARLANDRDLELEAVKLSTVVDLSSGAQRMRIIVLDACRVPPAGMRRSASSRSIPRGLAPIEPARDSLVIYSAKAGTTATDGSGRYSPFAQSLAKRLPEPGREINMLLRQVRDDVLDLTAGVQEPFTYGSLSSQEFYFVAPPPRIAQGSVDIEAEAWALCRDARSDGPCSTYLASYPQGRFAGLAAAKRSDLQAKVGAAPSPLAAVQSEAVTELGLTVALTDDRRGIRVLGVQQSGPAFGQLLVGDVITAINSSALEASASASSQLASAFAAGRIKLLVSRGPSSTLVVLRR</sequence>
<dbReference type="PROSITE" id="PS50106">
    <property type="entry name" value="PDZ"/>
    <property type="match status" value="1"/>
</dbReference>
<accession>A0A7V8REQ0</accession>
<dbReference type="InterPro" id="IPR029030">
    <property type="entry name" value="Caspase-like_dom_sf"/>
</dbReference>
<dbReference type="GO" id="GO:0006508">
    <property type="term" value="P:proteolysis"/>
    <property type="evidence" value="ECO:0007669"/>
    <property type="project" value="InterPro"/>
</dbReference>
<dbReference type="SMART" id="SM00228">
    <property type="entry name" value="PDZ"/>
    <property type="match status" value="1"/>
</dbReference>
<protein>
    <submittedName>
        <fullName evidence="5">PDZ domain-containing protein</fullName>
    </submittedName>
</protein>
<name>A0A7V8REQ0_9SPHN</name>
<dbReference type="Pfam" id="PF13180">
    <property type="entry name" value="PDZ_2"/>
    <property type="match status" value="1"/>
</dbReference>
<dbReference type="SMART" id="SM00115">
    <property type="entry name" value="CASc"/>
    <property type="match status" value="1"/>
</dbReference>
<dbReference type="SUPFAM" id="SSF52129">
    <property type="entry name" value="Caspase-like"/>
    <property type="match status" value="1"/>
</dbReference>
<evidence type="ECO:0000259" key="3">
    <source>
        <dbReference type="PROSITE" id="PS50106"/>
    </source>
</evidence>
<reference evidence="5 6" key="1">
    <citation type="journal article" date="1994" name="Int. J. Syst. Bacteriol.">
        <title>Phylogenetic positions of novel aerobic, bacteriochlorophyll a-containing bacteria and description of Roseococcus thiosulfatophilus gen. nov., sp. nov., Erythromicrobium ramosum gen. nov., sp. nov., and Erythrobacter litoralis sp. nov.</title>
        <authorList>
            <person name="Yurkov V."/>
            <person name="Stackebrandt E."/>
            <person name="Holmes A."/>
            <person name="Fuerst J.A."/>
            <person name="Hugenholtz P."/>
            <person name="Golecki J."/>
            <person name="Gad'on N."/>
            <person name="Gorlenko V.M."/>
            <person name="Kompantseva E.I."/>
            <person name="Drews G."/>
        </authorList>
    </citation>
    <scope>NUCLEOTIDE SEQUENCE [LARGE SCALE GENOMIC DNA]</scope>
    <source>
        <strain evidence="5 6">KR-99</strain>
    </source>
</reference>
<comment type="similarity">
    <text evidence="1">Belongs to the peptidase C14A family.</text>
</comment>
<feature type="signal peptide" evidence="2">
    <location>
        <begin position="1"/>
        <end position="38"/>
    </location>
</feature>
<dbReference type="Gene3D" id="3.40.50.1460">
    <property type="match status" value="1"/>
</dbReference>
<feature type="domain" description="PDZ" evidence="3">
    <location>
        <begin position="330"/>
        <end position="410"/>
    </location>
</feature>
<dbReference type="Proteomes" id="UP000589292">
    <property type="component" value="Unassembled WGS sequence"/>
</dbReference>
<dbReference type="EMBL" id="VDES01000002">
    <property type="protein sequence ID" value="MBA1375076.1"/>
    <property type="molecule type" value="Genomic_DNA"/>
</dbReference>
<evidence type="ECO:0000313" key="6">
    <source>
        <dbReference type="Proteomes" id="UP000589292"/>
    </source>
</evidence>
<dbReference type="InterPro" id="IPR036034">
    <property type="entry name" value="PDZ_sf"/>
</dbReference>
<feature type="domain" description="Caspase family p20" evidence="4">
    <location>
        <begin position="39"/>
        <end position="166"/>
    </location>
</feature>
<dbReference type="InterPro" id="IPR015917">
    <property type="entry name" value="Pept_C14A"/>
</dbReference>
<proteinExistence type="inferred from homology"/>
<dbReference type="InterPro" id="IPR011600">
    <property type="entry name" value="Pept_C14_caspase"/>
</dbReference>
<organism evidence="5 6">
    <name type="scientific">Sphingomonas ursincola</name>
    <dbReference type="NCBI Taxonomy" id="56361"/>
    <lineage>
        <taxon>Bacteria</taxon>
        <taxon>Pseudomonadati</taxon>
        <taxon>Pseudomonadota</taxon>
        <taxon>Alphaproteobacteria</taxon>
        <taxon>Sphingomonadales</taxon>
        <taxon>Sphingomonadaceae</taxon>
        <taxon>Sphingomonas</taxon>
    </lineage>
</organism>
<dbReference type="PANTHER" id="PTHR22576:SF37">
    <property type="entry name" value="MUCOSA-ASSOCIATED LYMPHOID TISSUE LYMPHOMA TRANSLOCATION PROTEIN 1"/>
    <property type="match status" value="1"/>
</dbReference>
<dbReference type="InterPro" id="IPR001309">
    <property type="entry name" value="Pept_C14_p20"/>
</dbReference>
<dbReference type="InterPro" id="IPR052039">
    <property type="entry name" value="Caspase-related_regulators"/>
</dbReference>
<dbReference type="AlphaFoldDB" id="A0A7V8REQ0"/>
<comment type="caution">
    <text evidence="5">The sequence shown here is derived from an EMBL/GenBank/DDBJ whole genome shotgun (WGS) entry which is preliminary data.</text>
</comment>
<dbReference type="Gene3D" id="2.30.42.10">
    <property type="match status" value="1"/>
</dbReference>
<evidence type="ECO:0000313" key="5">
    <source>
        <dbReference type="EMBL" id="MBA1375076.1"/>
    </source>
</evidence>
<dbReference type="InterPro" id="IPR001478">
    <property type="entry name" value="PDZ"/>
</dbReference>
<gene>
    <name evidence="5" type="ORF">FG486_12070</name>
</gene>